<dbReference type="EMBL" id="CP136051">
    <property type="protein sequence ID" value="WOK08925.1"/>
    <property type="molecule type" value="Genomic_DNA"/>
</dbReference>
<reference evidence="2 3" key="1">
    <citation type="journal article" date="2023" name="Microbiol. Resour. Announc.">
        <title>Complete Genome Sequence of Imperialibacter roseus strain P4T.</title>
        <authorList>
            <person name="Tizabi D.R."/>
            <person name="Bachvaroff T."/>
            <person name="Hill R.T."/>
        </authorList>
    </citation>
    <scope>NUCLEOTIDE SEQUENCE [LARGE SCALE GENOMIC DNA]</scope>
    <source>
        <strain evidence="2 3">P4T</strain>
    </source>
</reference>
<keyword evidence="3" id="KW-1185">Reference proteome</keyword>
<evidence type="ECO:0000313" key="3">
    <source>
        <dbReference type="Proteomes" id="UP001302349"/>
    </source>
</evidence>
<gene>
    <name evidence="2" type="ORF">RT717_09785</name>
</gene>
<evidence type="ECO:0000256" key="1">
    <source>
        <dbReference type="SAM" id="Phobius"/>
    </source>
</evidence>
<organism evidence="2 3">
    <name type="scientific">Imperialibacter roseus</name>
    <dbReference type="NCBI Taxonomy" id="1324217"/>
    <lineage>
        <taxon>Bacteria</taxon>
        <taxon>Pseudomonadati</taxon>
        <taxon>Bacteroidota</taxon>
        <taxon>Cytophagia</taxon>
        <taxon>Cytophagales</taxon>
        <taxon>Flammeovirgaceae</taxon>
        <taxon>Imperialibacter</taxon>
    </lineage>
</organism>
<evidence type="ECO:0000313" key="2">
    <source>
        <dbReference type="EMBL" id="WOK08925.1"/>
    </source>
</evidence>
<name>A0ABZ0IV45_9BACT</name>
<feature type="transmembrane region" description="Helical" evidence="1">
    <location>
        <begin position="84"/>
        <end position="102"/>
    </location>
</feature>
<keyword evidence="1" id="KW-1133">Transmembrane helix</keyword>
<protein>
    <submittedName>
        <fullName evidence="2">Uncharacterized protein</fullName>
    </submittedName>
</protein>
<keyword evidence="1" id="KW-0812">Transmembrane</keyword>
<sequence>MTTDNDKFKQLLAKKDLPVLDDNFEEMVMDQILKEELRSSIAGQYVRKMYVFFGAGFVLGLVAMFSISNVVFSWGEWEVTIPPVVLQVPFVLLLLFLIDRIYKARRLSRGETDALDD</sequence>
<dbReference type="RefSeq" id="WP_317491554.1">
    <property type="nucleotide sequence ID" value="NZ_CP136051.1"/>
</dbReference>
<accession>A0ABZ0IV45</accession>
<feature type="transmembrane region" description="Helical" evidence="1">
    <location>
        <begin position="50"/>
        <end position="72"/>
    </location>
</feature>
<keyword evidence="1" id="KW-0472">Membrane</keyword>
<proteinExistence type="predicted"/>
<dbReference type="Proteomes" id="UP001302349">
    <property type="component" value="Chromosome"/>
</dbReference>